<evidence type="ECO:0000259" key="1">
    <source>
        <dbReference type="Pfam" id="PF08349"/>
    </source>
</evidence>
<name>A0A4R6C570_9STAP</name>
<dbReference type="EMBL" id="SDQG01000003">
    <property type="protein sequence ID" value="TDM17007.1"/>
    <property type="molecule type" value="Genomic_DNA"/>
</dbReference>
<reference evidence="2 3" key="1">
    <citation type="submission" date="2019-01" db="EMBL/GenBank/DDBJ databases">
        <title>Draft genome sequences of Macrococcus caseolyticus, Macrococcus canis, Macrococcus bohemicus and Macrococcus goetzii.</title>
        <authorList>
            <person name="Mazhar S."/>
            <person name="Altermann E."/>
            <person name="Hill C."/>
            <person name="Mcauliffe O."/>
        </authorList>
    </citation>
    <scope>NUCLEOTIDE SEQUENCE [LARGE SCALE GENOMIC DNA]</scope>
    <source>
        <strain evidence="2 3">DPC7162</strain>
    </source>
</reference>
<protein>
    <submittedName>
        <fullName evidence="2">DUF1722 domain-containing protein</fullName>
    </submittedName>
</protein>
<comment type="caution">
    <text evidence="2">The sequence shown here is derived from an EMBL/GenBank/DDBJ whole genome shotgun (WGS) entry which is preliminary data.</text>
</comment>
<proteinExistence type="predicted"/>
<dbReference type="RefSeq" id="WP_133419820.1">
    <property type="nucleotide sequence ID" value="NZ_SDGP01000002.1"/>
</dbReference>
<accession>A0A4R6C570</accession>
<organism evidence="2 3">
    <name type="scientific">Macrococcoides canis</name>
    <dbReference type="NCBI Taxonomy" id="1855823"/>
    <lineage>
        <taxon>Bacteria</taxon>
        <taxon>Bacillati</taxon>
        <taxon>Bacillota</taxon>
        <taxon>Bacilli</taxon>
        <taxon>Bacillales</taxon>
        <taxon>Staphylococcaceae</taxon>
        <taxon>Macrococcoides</taxon>
    </lineage>
</organism>
<sequence>MNKASRKRVERLWKEEKYKVMYYSQKKYLLIRQELNNGLDELKVLEDIIAETYNMQPSEGSMRNSFEHMWGYFKKIAGEEEKAHFFNLLSDVTHNDRLIRDYLLLLATRYNVSYLLQSSILKKDI</sequence>
<feature type="domain" description="DUF1722" evidence="1">
    <location>
        <begin position="17"/>
        <end position="122"/>
    </location>
</feature>
<dbReference type="InterPro" id="IPR013560">
    <property type="entry name" value="DUF1722"/>
</dbReference>
<gene>
    <name evidence="2" type="ORF">ETI04_07350</name>
</gene>
<evidence type="ECO:0000313" key="3">
    <source>
        <dbReference type="Proteomes" id="UP000294865"/>
    </source>
</evidence>
<evidence type="ECO:0000313" key="2">
    <source>
        <dbReference type="EMBL" id="TDM17007.1"/>
    </source>
</evidence>
<dbReference type="Proteomes" id="UP000294865">
    <property type="component" value="Unassembled WGS sequence"/>
</dbReference>
<dbReference type="AlphaFoldDB" id="A0A4R6C570"/>
<dbReference type="Pfam" id="PF08349">
    <property type="entry name" value="DUF1722"/>
    <property type="match status" value="1"/>
</dbReference>